<evidence type="ECO:0000256" key="4">
    <source>
        <dbReference type="PROSITE-ProRule" id="PRU00335"/>
    </source>
</evidence>
<dbReference type="InterPro" id="IPR036271">
    <property type="entry name" value="Tet_transcr_reg_TetR-rel_C_sf"/>
</dbReference>
<dbReference type="PRINTS" id="PR00455">
    <property type="entry name" value="HTHTETR"/>
</dbReference>
<dbReference type="Pfam" id="PF00440">
    <property type="entry name" value="TetR_N"/>
    <property type="match status" value="1"/>
</dbReference>
<feature type="DNA-binding region" description="H-T-H motif" evidence="4">
    <location>
        <begin position="88"/>
        <end position="107"/>
    </location>
</feature>
<dbReference type="SUPFAM" id="SSF48498">
    <property type="entry name" value="Tetracyclin repressor-like, C-terminal domain"/>
    <property type="match status" value="1"/>
</dbReference>
<evidence type="ECO:0000313" key="7">
    <source>
        <dbReference type="EMBL" id="MBC6447502.1"/>
    </source>
</evidence>
<dbReference type="PROSITE" id="PS50977">
    <property type="entry name" value="HTH_TETR_2"/>
    <property type="match status" value="1"/>
</dbReference>
<accession>A0ABR7L596</accession>
<keyword evidence="8" id="KW-1185">Reference proteome</keyword>
<dbReference type="InterPro" id="IPR001647">
    <property type="entry name" value="HTH_TetR"/>
</dbReference>
<dbReference type="InterPro" id="IPR009057">
    <property type="entry name" value="Homeodomain-like_sf"/>
</dbReference>
<dbReference type="Proteomes" id="UP000734823">
    <property type="component" value="Unassembled WGS sequence"/>
</dbReference>
<sequence>MLVNATQSSAQCSGQRTLRACSESITTRAGLSSGTGGFAGRTAEIDDGTVPSPNAKTGRTGRPPVTSRAEILTAARKLIDRHGWEKVTIRALAGELGIGGTTLYRHVRDKEDLLLLLMSEYAAQLPQPTLPSEPRERIIAAAITIRDALTAWPWAADVLTTDGFIGRLGDSALWLVEAIVAGAIDHGCSPERAVHLFRDLWYYTVGEVLVRAHSSRKHEKVERPAFTDPGLVDLDPSRTPHLAAIGGRWAVLAAQDTYVQGVRAFVDGLLAQATAEARDTTG</sequence>
<feature type="region of interest" description="Disordered" evidence="5">
    <location>
        <begin position="26"/>
        <end position="65"/>
    </location>
</feature>
<dbReference type="PANTHER" id="PTHR30055:SF151">
    <property type="entry name" value="TRANSCRIPTIONAL REGULATORY PROTEIN"/>
    <property type="match status" value="1"/>
</dbReference>
<gene>
    <name evidence="7" type="ORF">GPZ80_10005</name>
</gene>
<evidence type="ECO:0000256" key="1">
    <source>
        <dbReference type="ARBA" id="ARBA00023015"/>
    </source>
</evidence>
<feature type="domain" description="HTH tetR-type" evidence="6">
    <location>
        <begin position="65"/>
        <end position="125"/>
    </location>
</feature>
<reference evidence="7 8" key="1">
    <citation type="submission" date="2020-06" db="EMBL/GenBank/DDBJ databases">
        <title>Actinokineospora xiongansis sp. nov., isolated from soil of Baiyangdian.</title>
        <authorList>
            <person name="Zhang X."/>
        </authorList>
    </citation>
    <scope>NUCLEOTIDE SEQUENCE [LARGE SCALE GENOMIC DNA]</scope>
    <source>
        <strain evidence="7 8">HBU206404</strain>
    </source>
</reference>
<dbReference type="Gene3D" id="1.10.357.10">
    <property type="entry name" value="Tetracycline Repressor, domain 2"/>
    <property type="match status" value="1"/>
</dbReference>
<name>A0ABR7L596_9PSEU</name>
<dbReference type="EMBL" id="JABVED010000004">
    <property type="protein sequence ID" value="MBC6447502.1"/>
    <property type="molecule type" value="Genomic_DNA"/>
</dbReference>
<evidence type="ECO:0000256" key="2">
    <source>
        <dbReference type="ARBA" id="ARBA00023125"/>
    </source>
</evidence>
<evidence type="ECO:0000259" key="6">
    <source>
        <dbReference type="PROSITE" id="PS50977"/>
    </source>
</evidence>
<evidence type="ECO:0000256" key="5">
    <source>
        <dbReference type="SAM" id="MobiDB-lite"/>
    </source>
</evidence>
<comment type="caution">
    <text evidence="7">The sequence shown here is derived from an EMBL/GenBank/DDBJ whole genome shotgun (WGS) entry which is preliminary data.</text>
</comment>
<organism evidence="7 8">
    <name type="scientific">Actinokineospora xionganensis</name>
    <dbReference type="NCBI Taxonomy" id="2684470"/>
    <lineage>
        <taxon>Bacteria</taxon>
        <taxon>Bacillati</taxon>
        <taxon>Actinomycetota</taxon>
        <taxon>Actinomycetes</taxon>
        <taxon>Pseudonocardiales</taxon>
        <taxon>Pseudonocardiaceae</taxon>
        <taxon>Actinokineospora</taxon>
    </lineage>
</organism>
<evidence type="ECO:0000313" key="8">
    <source>
        <dbReference type="Proteomes" id="UP000734823"/>
    </source>
</evidence>
<keyword evidence="3" id="KW-0804">Transcription</keyword>
<evidence type="ECO:0000256" key="3">
    <source>
        <dbReference type="ARBA" id="ARBA00023163"/>
    </source>
</evidence>
<dbReference type="InterPro" id="IPR050109">
    <property type="entry name" value="HTH-type_TetR-like_transc_reg"/>
</dbReference>
<keyword evidence="1" id="KW-0805">Transcription regulation</keyword>
<protein>
    <submittedName>
        <fullName evidence="7">TetR/AcrR family transcriptional regulator</fullName>
    </submittedName>
</protein>
<dbReference type="SUPFAM" id="SSF46689">
    <property type="entry name" value="Homeodomain-like"/>
    <property type="match status" value="1"/>
</dbReference>
<proteinExistence type="predicted"/>
<dbReference type="PANTHER" id="PTHR30055">
    <property type="entry name" value="HTH-TYPE TRANSCRIPTIONAL REGULATOR RUTR"/>
    <property type="match status" value="1"/>
</dbReference>
<keyword evidence="2 4" id="KW-0238">DNA-binding</keyword>